<dbReference type="EMBL" id="JAERRK010000033">
    <property type="protein sequence ID" value="MBL1087448.1"/>
    <property type="molecule type" value="Genomic_DNA"/>
</dbReference>
<name>A0A937JU34_9ACTN</name>
<sequence>MGPTNSNYNNTSRTAKSTFTSEVTGEVGVAVTGKLETSVGTLLAKVKAKYEVSVSAKLTAKLGNSISVDTPSHKTTHATYGVWRLKHTGKSYWLHANCTTTPEHTVTSYSPFRVGWYLWES</sequence>
<dbReference type="Proteomes" id="UP000661858">
    <property type="component" value="Unassembled WGS sequence"/>
</dbReference>
<accession>A0A937JU34</accession>
<dbReference type="RefSeq" id="WP_201843990.1">
    <property type="nucleotide sequence ID" value="NZ_JAERRK010000033.1"/>
</dbReference>
<reference evidence="1" key="1">
    <citation type="submission" date="2021-01" db="EMBL/GenBank/DDBJ databases">
        <title>WGS of actinomycetes isolated from Thailand.</title>
        <authorList>
            <person name="Thawai C."/>
        </authorList>
    </citation>
    <scope>NUCLEOTIDE SEQUENCE</scope>
    <source>
        <strain evidence="1">RCU-197</strain>
    </source>
</reference>
<comment type="caution">
    <text evidence="1">The sequence shown here is derived from an EMBL/GenBank/DDBJ whole genome shotgun (WGS) entry which is preliminary data.</text>
</comment>
<evidence type="ECO:0000313" key="1">
    <source>
        <dbReference type="EMBL" id="MBL1087448.1"/>
    </source>
</evidence>
<gene>
    <name evidence="1" type="ORF">JK359_36795</name>
</gene>
<protein>
    <submittedName>
        <fullName evidence="1">Uncharacterized protein</fullName>
    </submittedName>
</protein>
<evidence type="ECO:0000313" key="2">
    <source>
        <dbReference type="Proteomes" id="UP000661858"/>
    </source>
</evidence>
<dbReference type="AlphaFoldDB" id="A0A937JU34"/>
<keyword evidence="2" id="KW-1185">Reference proteome</keyword>
<organism evidence="1 2">
    <name type="scientific">Streptomyces actinomycinicus</name>
    <dbReference type="NCBI Taxonomy" id="1695166"/>
    <lineage>
        <taxon>Bacteria</taxon>
        <taxon>Bacillati</taxon>
        <taxon>Actinomycetota</taxon>
        <taxon>Actinomycetes</taxon>
        <taxon>Kitasatosporales</taxon>
        <taxon>Streptomycetaceae</taxon>
        <taxon>Streptomyces</taxon>
    </lineage>
</organism>
<proteinExistence type="predicted"/>